<keyword evidence="1" id="KW-0812">Transmembrane</keyword>
<name>A0A1G1XR00_9BACT</name>
<reference evidence="2 3" key="1">
    <citation type="journal article" date="2016" name="Nat. Commun.">
        <title>Thousands of microbial genomes shed light on interconnected biogeochemical processes in an aquifer system.</title>
        <authorList>
            <person name="Anantharaman K."/>
            <person name="Brown C.T."/>
            <person name="Hug L.A."/>
            <person name="Sharon I."/>
            <person name="Castelle C.J."/>
            <person name="Probst A.J."/>
            <person name="Thomas B.C."/>
            <person name="Singh A."/>
            <person name="Wilkins M.J."/>
            <person name="Karaoz U."/>
            <person name="Brodie E.L."/>
            <person name="Williams K.H."/>
            <person name="Hubbard S.S."/>
            <person name="Banfield J.F."/>
        </authorList>
    </citation>
    <scope>NUCLEOTIDE SEQUENCE [LARGE SCALE GENOMIC DNA]</scope>
</reference>
<dbReference type="EMBL" id="MHHZ01000003">
    <property type="protein sequence ID" value="OGY42523.1"/>
    <property type="molecule type" value="Genomic_DNA"/>
</dbReference>
<dbReference type="AlphaFoldDB" id="A0A1G1XR00"/>
<gene>
    <name evidence="2" type="ORF">A2Y82_04125</name>
</gene>
<feature type="transmembrane region" description="Helical" evidence="1">
    <location>
        <begin position="7"/>
        <end position="27"/>
    </location>
</feature>
<keyword evidence="1" id="KW-1133">Transmembrane helix</keyword>
<comment type="caution">
    <text evidence="2">The sequence shown here is derived from an EMBL/GenBank/DDBJ whole genome shotgun (WGS) entry which is preliminary data.</text>
</comment>
<proteinExistence type="predicted"/>
<feature type="transmembrane region" description="Helical" evidence="1">
    <location>
        <begin position="39"/>
        <end position="57"/>
    </location>
</feature>
<dbReference type="Proteomes" id="UP000176498">
    <property type="component" value="Unassembled WGS sequence"/>
</dbReference>
<evidence type="ECO:0000256" key="1">
    <source>
        <dbReference type="SAM" id="Phobius"/>
    </source>
</evidence>
<accession>A0A1G1XR00</accession>
<organism evidence="2 3">
    <name type="scientific">Candidatus Buchananbacteria bacterium RBG_13_36_9</name>
    <dbReference type="NCBI Taxonomy" id="1797530"/>
    <lineage>
        <taxon>Bacteria</taxon>
        <taxon>Candidatus Buchananiibacteriota</taxon>
    </lineage>
</organism>
<evidence type="ECO:0000313" key="2">
    <source>
        <dbReference type="EMBL" id="OGY42523.1"/>
    </source>
</evidence>
<sequence>MKNENFRIYGIILLVIAGFMILRNYYLFYWEWMYEFSKVINWVIIVACAFIGFRIMGHQCDK</sequence>
<evidence type="ECO:0000313" key="3">
    <source>
        <dbReference type="Proteomes" id="UP000176498"/>
    </source>
</evidence>
<keyword evidence="1" id="KW-0472">Membrane</keyword>
<protein>
    <submittedName>
        <fullName evidence="2">Uncharacterized protein</fullName>
    </submittedName>
</protein>